<dbReference type="EMBL" id="FXTM01000010">
    <property type="protein sequence ID" value="SMO55556.1"/>
    <property type="molecule type" value="Genomic_DNA"/>
</dbReference>
<accession>A0A521C808</accession>
<dbReference type="OrthoDB" id="9813214at2"/>
<reference evidence="1 2" key="1">
    <citation type="submission" date="2017-05" db="EMBL/GenBank/DDBJ databases">
        <authorList>
            <person name="Varghese N."/>
            <person name="Submissions S."/>
        </authorList>
    </citation>
    <scope>NUCLEOTIDE SEQUENCE [LARGE SCALE GENOMIC DNA]</scope>
    <source>
        <strain evidence="1 2">DSM 16304</strain>
    </source>
</reference>
<organism evidence="1 2">
    <name type="scientific">Balnearium lithotrophicum</name>
    <dbReference type="NCBI Taxonomy" id="223788"/>
    <lineage>
        <taxon>Bacteria</taxon>
        <taxon>Pseudomonadati</taxon>
        <taxon>Aquificota</taxon>
        <taxon>Aquificia</taxon>
        <taxon>Desulfurobacteriales</taxon>
        <taxon>Desulfurobacteriaceae</taxon>
        <taxon>Balnearium</taxon>
    </lineage>
</organism>
<sequence length="346" mass="41141">MYNKLSILVITPYHMNPPHPRILKEREILEKNGFKVDILHPPKGKGILSRNLYLKREMEKFIVMYDYFVIYDMLTLLFLINDIKTATKKKIIYEIIDIFPYYYSYKITKNSIISYPVKQLLVKIEDLIVRRYVSKAIVNSWFLYKRFKKIKKEVSYIPYTSPFEKKEFNNNPNLPPAFIYIGQFSLEKGAEQIIKLALEFNNFPIFVIGDYCYKLNKDSLPQNVRFYPRTSTKNLFNLLFDFSQKHFLYGLSLITGKNKSFFYQEANKDIDYLSLGIPIIGNERPPTYEKIKLGGGLLYTDLSPQILFNKSLKRKLKEKALEIYEKYYSNYIFEKKLLSIFKNDQD</sequence>
<proteinExistence type="predicted"/>
<evidence type="ECO:0000313" key="1">
    <source>
        <dbReference type="EMBL" id="SMO55556.1"/>
    </source>
</evidence>
<dbReference type="AlphaFoldDB" id="A0A521C808"/>
<keyword evidence="2" id="KW-1185">Reference proteome</keyword>
<protein>
    <submittedName>
        <fullName evidence="1">Uncharacterized protein</fullName>
    </submittedName>
</protein>
<dbReference type="SUPFAM" id="SSF53756">
    <property type="entry name" value="UDP-Glycosyltransferase/glycogen phosphorylase"/>
    <property type="match status" value="1"/>
</dbReference>
<evidence type="ECO:0000313" key="2">
    <source>
        <dbReference type="Proteomes" id="UP000317315"/>
    </source>
</evidence>
<gene>
    <name evidence="1" type="ORF">SAMN06269117_11043</name>
</gene>
<dbReference type="Proteomes" id="UP000317315">
    <property type="component" value="Unassembled WGS sequence"/>
</dbReference>
<name>A0A521C808_9BACT</name>